<dbReference type="AlphaFoldDB" id="A0A518H614"/>
<evidence type="ECO:0000313" key="1">
    <source>
        <dbReference type="EMBL" id="QDV36284.1"/>
    </source>
</evidence>
<proteinExistence type="predicted"/>
<organism evidence="1 2">
    <name type="scientific">Tautonia plasticadhaerens</name>
    <dbReference type="NCBI Taxonomy" id="2527974"/>
    <lineage>
        <taxon>Bacteria</taxon>
        <taxon>Pseudomonadati</taxon>
        <taxon>Planctomycetota</taxon>
        <taxon>Planctomycetia</taxon>
        <taxon>Isosphaerales</taxon>
        <taxon>Isosphaeraceae</taxon>
        <taxon>Tautonia</taxon>
    </lineage>
</organism>
<dbReference type="RefSeq" id="WP_145272426.1">
    <property type="nucleotide sequence ID" value="NZ_CP036426.1"/>
</dbReference>
<reference evidence="1 2" key="1">
    <citation type="submission" date="2019-02" db="EMBL/GenBank/DDBJ databases">
        <title>Deep-cultivation of Planctomycetes and their phenomic and genomic characterization uncovers novel biology.</title>
        <authorList>
            <person name="Wiegand S."/>
            <person name="Jogler M."/>
            <person name="Boedeker C."/>
            <person name="Pinto D."/>
            <person name="Vollmers J."/>
            <person name="Rivas-Marin E."/>
            <person name="Kohn T."/>
            <person name="Peeters S.H."/>
            <person name="Heuer A."/>
            <person name="Rast P."/>
            <person name="Oberbeckmann S."/>
            <person name="Bunk B."/>
            <person name="Jeske O."/>
            <person name="Meyerdierks A."/>
            <person name="Storesund J.E."/>
            <person name="Kallscheuer N."/>
            <person name="Luecker S."/>
            <person name="Lage O.M."/>
            <person name="Pohl T."/>
            <person name="Merkel B.J."/>
            <person name="Hornburger P."/>
            <person name="Mueller R.-W."/>
            <person name="Bruemmer F."/>
            <person name="Labrenz M."/>
            <person name="Spormann A.M."/>
            <person name="Op den Camp H."/>
            <person name="Overmann J."/>
            <person name="Amann R."/>
            <person name="Jetten M.S.M."/>
            <person name="Mascher T."/>
            <person name="Medema M.H."/>
            <person name="Devos D.P."/>
            <person name="Kaster A.-K."/>
            <person name="Ovreas L."/>
            <person name="Rohde M."/>
            <person name="Galperin M.Y."/>
            <person name="Jogler C."/>
        </authorList>
    </citation>
    <scope>NUCLEOTIDE SEQUENCE [LARGE SCALE GENOMIC DNA]</scope>
    <source>
        <strain evidence="1 2">ElP</strain>
    </source>
</reference>
<protein>
    <submittedName>
        <fullName evidence="1">Uncharacterized protein</fullName>
    </submittedName>
</protein>
<dbReference type="KEGG" id="tpla:ElP_42030"/>
<accession>A0A518H614</accession>
<evidence type="ECO:0000313" key="2">
    <source>
        <dbReference type="Proteomes" id="UP000317835"/>
    </source>
</evidence>
<dbReference type="Proteomes" id="UP000317835">
    <property type="component" value="Chromosome"/>
</dbReference>
<dbReference type="EMBL" id="CP036426">
    <property type="protein sequence ID" value="QDV36284.1"/>
    <property type="molecule type" value="Genomic_DNA"/>
</dbReference>
<keyword evidence="2" id="KW-1185">Reference proteome</keyword>
<name>A0A518H614_9BACT</name>
<dbReference type="OrthoDB" id="477305at2"/>
<sequence>MYVPSWLSRAEYDAMPARLAVRELLVRVRDRAKRVLELVVVTTLADAGRYLDRDLGALYRRRWQAETCQADCTSSDRWCSTPGGGYDQRRRAA</sequence>
<gene>
    <name evidence="1" type="ORF">ElP_42030</name>
</gene>